<dbReference type="InterPro" id="IPR036641">
    <property type="entry name" value="HPT_dom_sf"/>
</dbReference>
<evidence type="ECO:0000313" key="5">
    <source>
        <dbReference type="Proteomes" id="UP000295050"/>
    </source>
</evidence>
<evidence type="ECO:0000313" key="4">
    <source>
        <dbReference type="EMBL" id="TCP61116.1"/>
    </source>
</evidence>
<dbReference type="Pfam" id="PF01627">
    <property type="entry name" value="Hpt"/>
    <property type="match status" value="1"/>
</dbReference>
<dbReference type="Gene3D" id="1.20.120.160">
    <property type="entry name" value="HPT domain"/>
    <property type="match status" value="1"/>
</dbReference>
<proteinExistence type="predicted"/>
<reference evidence="4 5" key="1">
    <citation type="submission" date="2019-03" db="EMBL/GenBank/DDBJ databases">
        <title>Genomic Encyclopedia of Type Strains, Phase IV (KMG-IV): sequencing the most valuable type-strain genomes for metagenomic binning, comparative biology and taxonomic classification.</title>
        <authorList>
            <person name="Goeker M."/>
        </authorList>
    </citation>
    <scope>NUCLEOTIDE SEQUENCE [LARGE SCALE GENOMIC DNA]</scope>
    <source>
        <strain evidence="4 5">DSM 24766</strain>
    </source>
</reference>
<protein>
    <submittedName>
        <fullName evidence="4">Hpt domain-containing protein</fullName>
    </submittedName>
</protein>
<gene>
    <name evidence="4" type="ORF">EV663_10663</name>
</gene>
<dbReference type="GO" id="GO:0004672">
    <property type="term" value="F:protein kinase activity"/>
    <property type="evidence" value="ECO:0007669"/>
    <property type="project" value="UniProtKB-ARBA"/>
</dbReference>
<dbReference type="EMBL" id="SLXU01000006">
    <property type="protein sequence ID" value="TCP61116.1"/>
    <property type="molecule type" value="Genomic_DNA"/>
</dbReference>
<dbReference type="InterPro" id="IPR008207">
    <property type="entry name" value="Sig_transdc_His_kin_Hpt_dom"/>
</dbReference>
<dbReference type="RefSeq" id="WP_132951297.1">
    <property type="nucleotide sequence ID" value="NZ_SLXU01000006.1"/>
</dbReference>
<dbReference type="SUPFAM" id="SSF47226">
    <property type="entry name" value="Histidine-containing phosphotransfer domain, HPT domain"/>
    <property type="match status" value="1"/>
</dbReference>
<keyword evidence="2" id="KW-0597">Phosphoprotein</keyword>
<feature type="domain" description="HPt" evidence="3">
    <location>
        <begin position="11"/>
        <end position="109"/>
    </location>
</feature>
<dbReference type="GO" id="GO:0000160">
    <property type="term" value="P:phosphorelay signal transduction system"/>
    <property type="evidence" value="ECO:0007669"/>
    <property type="project" value="UniProtKB-KW"/>
</dbReference>
<evidence type="ECO:0000256" key="1">
    <source>
        <dbReference type="ARBA" id="ARBA00023012"/>
    </source>
</evidence>
<keyword evidence="5" id="KW-1185">Reference proteome</keyword>
<name>A0A4V2SW62_9RHOB</name>
<dbReference type="AlphaFoldDB" id="A0A4V2SW62"/>
<comment type="caution">
    <text evidence="4">The sequence shown here is derived from an EMBL/GenBank/DDBJ whole genome shotgun (WGS) entry which is preliminary data.</text>
</comment>
<keyword evidence="1" id="KW-0902">Two-component regulatory system</keyword>
<accession>A0A4V2SW62</accession>
<evidence type="ECO:0000256" key="2">
    <source>
        <dbReference type="PROSITE-ProRule" id="PRU00110"/>
    </source>
</evidence>
<evidence type="ECO:0000259" key="3">
    <source>
        <dbReference type="PROSITE" id="PS50894"/>
    </source>
</evidence>
<dbReference type="OrthoDB" id="7867809at2"/>
<sequence>MIDWARVAELRAEVGEDAFGEVLDLFLEEMADAMARLSADPDPARLRDDLHFVRGAALNLGLKEFCSLCQSMEHGAMTGAEIDLSPLFACYRDAQRILLAGQPAGADIA</sequence>
<dbReference type="Proteomes" id="UP000295050">
    <property type="component" value="Unassembled WGS sequence"/>
</dbReference>
<feature type="modified residue" description="Phosphohistidine" evidence="2">
    <location>
        <position position="51"/>
    </location>
</feature>
<dbReference type="PROSITE" id="PS50894">
    <property type="entry name" value="HPT"/>
    <property type="match status" value="1"/>
</dbReference>
<organism evidence="4 5">
    <name type="scientific">Rhodovulum bhavnagarense</name>
    <dbReference type="NCBI Taxonomy" id="992286"/>
    <lineage>
        <taxon>Bacteria</taxon>
        <taxon>Pseudomonadati</taxon>
        <taxon>Pseudomonadota</taxon>
        <taxon>Alphaproteobacteria</taxon>
        <taxon>Rhodobacterales</taxon>
        <taxon>Paracoccaceae</taxon>
        <taxon>Rhodovulum</taxon>
    </lineage>
</organism>